<evidence type="ECO:0000313" key="3">
    <source>
        <dbReference type="Proteomes" id="UP000005439"/>
    </source>
</evidence>
<sequence>MATSSPRIQYRVRMPEPQTHYFHVEAQFEGPFDETFTVALPVWTPGSYLVRDFAKHVIHMSAWADDRPVPITKIDKSRWQVAVPALTRHIRLSYAVYAYELTVRTSHLDDSHGYVNGATLFVYHEPWKNEPIALSVEPPPGWTVTTALDRHPESSGYSYHVPNYDVLVDSPLEIGPHHPHPFWVKGVLHELVVWGEGPLPLDRLLGDLTRMAEEAAAIFGGLPFSRYVFILHLTDRGGGGLEHANSASVQMPRSAFWQTDGYYRALSVFAHEYFHLWNVKRLRPTTLGPFDYQQENYTTLLWALEGFTDYYAPLLLVRAGILPVDHWLKSLGESLKSLQEMPGRLIQSLSEASFDAWIQFYRPDANSPNLSVSYYHKGALAGLFLDLALQRATGGRASLDTVMVGLWQRYHDTGYPPDAVEAMIVDVGGPEFRDWLDRYIYGTADWDETVLHTVGLELTREYSRPESERPVYLGLKVADKEGKLLAETVYRYGPAEQAGIAPGDEIIALDGIRCRLSDWTVRLSQYHPGAVIHVSVFRRDVLTHYAVIAESPRPDQWLIKPLTAATDAEQREFSAWTHQSWPGE</sequence>
<dbReference type="PATRIC" id="fig|679936.5.peg.2669"/>
<dbReference type="InterPro" id="IPR001478">
    <property type="entry name" value="PDZ"/>
</dbReference>
<dbReference type="HOGENOM" id="CLU_022755_0_1_9"/>
<dbReference type="PIRSF" id="PIRSF016493">
    <property type="entry name" value="Glycyl_aminpptds"/>
    <property type="match status" value="1"/>
</dbReference>
<dbReference type="InterPro" id="IPR040756">
    <property type="entry name" value="Peptidase_M61_N"/>
</dbReference>
<dbReference type="PROSITE" id="PS50106">
    <property type="entry name" value="PDZ"/>
    <property type="match status" value="1"/>
</dbReference>
<feature type="domain" description="PDZ" evidence="1">
    <location>
        <begin position="455"/>
        <end position="520"/>
    </location>
</feature>
<dbReference type="Gene3D" id="1.10.390.10">
    <property type="entry name" value="Neutral Protease Domain 2"/>
    <property type="match status" value="1"/>
</dbReference>
<dbReference type="InterPro" id="IPR024191">
    <property type="entry name" value="Peptidase_M61"/>
</dbReference>
<dbReference type="KEGG" id="sap:Sulac_2578"/>
<dbReference type="SMART" id="SM00228">
    <property type="entry name" value="PDZ"/>
    <property type="match status" value="1"/>
</dbReference>
<organism evidence="2 3">
    <name type="scientific">Sulfobacillus acidophilus (strain ATCC 700253 / DSM 10332 / NAL)</name>
    <dbReference type="NCBI Taxonomy" id="679936"/>
    <lineage>
        <taxon>Bacteria</taxon>
        <taxon>Bacillati</taxon>
        <taxon>Bacillota</taxon>
        <taxon>Clostridia</taxon>
        <taxon>Eubacteriales</taxon>
        <taxon>Clostridiales Family XVII. Incertae Sedis</taxon>
        <taxon>Sulfobacillus</taxon>
    </lineage>
</organism>
<dbReference type="InterPro" id="IPR007963">
    <property type="entry name" value="Peptidase_M61_catalytic"/>
</dbReference>
<evidence type="ECO:0000313" key="2">
    <source>
        <dbReference type="EMBL" id="AEW06040.1"/>
    </source>
</evidence>
<protein>
    <submittedName>
        <fullName evidence="2">Peptidase M61 domain protein</fullName>
    </submittedName>
</protein>
<reference evidence="2 3" key="2">
    <citation type="journal article" date="2012" name="Stand. Genomic Sci.">
        <title>Complete genome sequence of the moderately thermophilic mineral-sulfide-oxidizing firmicute Sulfobacillus acidophilus type strain (NAL(T)).</title>
        <authorList>
            <person name="Anderson I."/>
            <person name="Chertkov O."/>
            <person name="Chen A."/>
            <person name="Saunders E."/>
            <person name="Lapidus A."/>
            <person name="Nolan M."/>
            <person name="Lucas S."/>
            <person name="Hammon N."/>
            <person name="Deshpande S."/>
            <person name="Cheng J.F."/>
            <person name="Han C."/>
            <person name="Tapia R."/>
            <person name="Goodwin L.A."/>
            <person name="Pitluck S."/>
            <person name="Liolios K."/>
            <person name="Pagani I."/>
            <person name="Ivanova N."/>
            <person name="Mikhailova N."/>
            <person name="Pati A."/>
            <person name="Palaniappan K."/>
            <person name="Land M."/>
            <person name="Pan C."/>
            <person name="Rohde M."/>
            <person name="Pukall R."/>
            <person name="Goker M."/>
            <person name="Detter J.C."/>
            <person name="Woyke T."/>
            <person name="Bristow J."/>
            <person name="Eisen J.A."/>
            <person name="Markowitz V."/>
            <person name="Hugenholtz P."/>
            <person name="Kyrpides N.C."/>
            <person name="Klenk H.P."/>
            <person name="Mavromatis K."/>
        </authorList>
    </citation>
    <scope>NUCLEOTIDE SEQUENCE [LARGE SCALE GENOMIC DNA]</scope>
    <source>
        <strain evidence="3">ATCC 700253 / DSM 10332 / NAL</strain>
    </source>
</reference>
<dbReference type="SUPFAM" id="SSF50156">
    <property type="entry name" value="PDZ domain-like"/>
    <property type="match status" value="1"/>
</dbReference>
<evidence type="ECO:0000259" key="1">
    <source>
        <dbReference type="PROSITE" id="PS50106"/>
    </source>
</evidence>
<gene>
    <name evidence="2" type="ordered locus">Sulac_2578</name>
</gene>
<dbReference type="AlphaFoldDB" id="G8TWQ1"/>
<accession>G8TWQ1</accession>
<dbReference type="Gene3D" id="2.60.40.3650">
    <property type="match status" value="1"/>
</dbReference>
<dbReference type="SUPFAM" id="SSF55486">
    <property type="entry name" value="Metalloproteases ('zincins'), catalytic domain"/>
    <property type="match status" value="1"/>
</dbReference>
<dbReference type="EMBL" id="CP003179">
    <property type="protein sequence ID" value="AEW06040.1"/>
    <property type="molecule type" value="Genomic_DNA"/>
</dbReference>
<dbReference type="Gene3D" id="2.30.42.10">
    <property type="match status" value="1"/>
</dbReference>
<dbReference type="Pfam" id="PF17899">
    <property type="entry name" value="Peptidase_M61_N"/>
    <property type="match status" value="1"/>
</dbReference>
<dbReference type="InterPro" id="IPR027268">
    <property type="entry name" value="Peptidase_M4/M1_CTD_sf"/>
</dbReference>
<keyword evidence="3" id="KW-1185">Reference proteome</keyword>
<dbReference type="Pfam" id="PF05299">
    <property type="entry name" value="Peptidase_M61"/>
    <property type="match status" value="1"/>
</dbReference>
<dbReference type="Proteomes" id="UP000005439">
    <property type="component" value="Chromosome"/>
</dbReference>
<dbReference type="InterPro" id="IPR036034">
    <property type="entry name" value="PDZ_sf"/>
</dbReference>
<reference evidence="3" key="1">
    <citation type="submission" date="2011-12" db="EMBL/GenBank/DDBJ databases">
        <title>The complete genome of chromosome of Sulfobacillus acidophilus DSM 10332.</title>
        <authorList>
            <person name="Lucas S."/>
            <person name="Han J."/>
            <person name="Lapidus A."/>
            <person name="Bruce D."/>
            <person name="Goodwin L."/>
            <person name="Pitluck S."/>
            <person name="Peters L."/>
            <person name="Kyrpides N."/>
            <person name="Mavromatis K."/>
            <person name="Ivanova N."/>
            <person name="Mikhailova N."/>
            <person name="Chertkov O."/>
            <person name="Saunders E."/>
            <person name="Detter J.C."/>
            <person name="Tapia R."/>
            <person name="Han C."/>
            <person name="Land M."/>
            <person name="Hauser L."/>
            <person name="Markowitz V."/>
            <person name="Cheng J.-F."/>
            <person name="Hugenholtz P."/>
            <person name="Woyke T."/>
            <person name="Wu D."/>
            <person name="Pukall R."/>
            <person name="Gehrich-Schroeter G."/>
            <person name="Schneider S."/>
            <person name="Klenk H.-P."/>
            <person name="Eisen J.A."/>
        </authorList>
    </citation>
    <scope>NUCLEOTIDE SEQUENCE [LARGE SCALE GENOMIC DNA]</scope>
    <source>
        <strain evidence="3">ATCC 700253 / DSM 10332 / NAL</strain>
    </source>
</reference>
<proteinExistence type="predicted"/>
<name>G8TWQ1_SULAD</name>